<keyword evidence="3" id="KW-1185">Reference proteome</keyword>
<evidence type="ECO:0000256" key="1">
    <source>
        <dbReference type="SAM" id="SignalP"/>
    </source>
</evidence>
<dbReference type="EMBL" id="LVXG01000067">
    <property type="protein sequence ID" value="OQP41034.1"/>
    <property type="molecule type" value="Genomic_DNA"/>
</dbReference>
<comment type="caution">
    <text evidence="2">The sequence shown here is derived from an EMBL/GenBank/DDBJ whole genome shotgun (WGS) entry which is preliminary data.</text>
</comment>
<proteinExistence type="predicted"/>
<dbReference type="OrthoDB" id="639821at2"/>
<reference evidence="3" key="1">
    <citation type="submission" date="2016-04" db="EMBL/GenBank/DDBJ databases">
        <authorList>
            <person name="Chen L."/>
            <person name="Zhuang W."/>
            <person name="Wang G."/>
        </authorList>
    </citation>
    <scope>NUCLEOTIDE SEQUENCE [LARGE SCALE GENOMIC DNA]</scope>
    <source>
        <strain evidence="3">17621</strain>
    </source>
</reference>
<evidence type="ECO:0000313" key="2">
    <source>
        <dbReference type="EMBL" id="OQP41034.1"/>
    </source>
</evidence>
<dbReference type="AlphaFoldDB" id="A0A1V9E4T4"/>
<dbReference type="STRING" id="354355.SAMN05660816_03918"/>
<dbReference type="Proteomes" id="UP000192610">
    <property type="component" value="Unassembled WGS sequence"/>
</dbReference>
<feature type="chain" id="PRO_5010699578" evidence="1">
    <location>
        <begin position="19"/>
        <end position="288"/>
    </location>
</feature>
<protein>
    <submittedName>
        <fullName evidence="2">Uncharacterized protein</fullName>
    </submittedName>
</protein>
<evidence type="ECO:0000313" key="3">
    <source>
        <dbReference type="Proteomes" id="UP000192610"/>
    </source>
</evidence>
<keyword evidence="1" id="KW-0732">Signal</keyword>
<dbReference type="RefSeq" id="WP_081204016.1">
    <property type="nucleotide sequence ID" value="NZ_FOCZ01000007.1"/>
</dbReference>
<accession>A0A1V9E4T4</accession>
<organism evidence="2 3">
    <name type="scientific">Niastella yeongjuensis</name>
    <dbReference type="NCBI Taxonomy" id="354355"/>
    <lineage>
        <taxon>Bacteria</taxon>
        <taxon>Pseudomonadati</taxon>
        <taxon>Bacteroidota</taxon>
        <taxon>Chitinophagia</taxon>
        <taxon>Chitinophagales</taxon>
        <taxon>Chitinophagaceae</taxon>
        <taxon>Niastella</taxon>
    </lineage>
</organism>
<sequence>MRFLLLPLLLGLSGVGQAQLLTGVWGGIRTQNAGGCFPAYSTELHIIYMQNNSFMGNVYSYDNDRYTKINFTGKYNPLTKRMVIIENSVLQYNVPDSCIPCIKTYDLTLSNNGNGGELLQGEWRGHEMGNNNNCQPGKISLARVAKSIFPIDVYQNDTLARLQKTMKLKSREKDLVQTLAIDTSLIKIELYDNAEIDDDTVSVFLNNTLLLYKKRLTGKPLVLNVTAFPNTPYELMMYAENLGRIPPNTALMVITAGQKRYQLHLSSSEEKSAVVRFKYEPLQKALLR</sequence>
<gene>
    <name evidence="2" type="ORF">A4H97_15660</name>
</gene>
<feature type="signal peptide" evidence="1">
    <location>
        <begin position="1"/>
        <end position="18"/>
    </location>
</feature>
<name>A0A1V9E4T4_9BACT</name>